<dbReference type="InterPro" id="IPR007627">
    <property type="entry name" value="RNA_pol_sigma70_r2"/>
</dbReference>
<evidence type="ECO:0008006" key="10">
    <source>
        <dbReference type="Google" id="ProtNLM"/>
    </source>
</evidence>
<comment type="similarity">
    <text evidence="1">Belongs to the sigma-70 factor family. ECF subfamily.</text>
</comment>
<dbReference type="CDD" id="cd06171">
    <property type="entry name" value="Sigma70_r4"/>
    <property type="match status" value="1"/>
</dbReference>
<evidence type="ECO:0000313" key="8">
    <source>
        <dbReference type="EMBL" id="AVP98569.1"/>
    </source>
</evidence>
<dbReference type="InterPro" id="IPR014284">
    <property type="entry name" value="RNA_pol_sigma-70_dom"/>
</dbReference>
<keyword evidence="2" id="KW-0805">Transcription regulation</keyword>
<dbReference type="Pfam" id="PF04542">
    <property type="entry name" value="Sigma70_r2"/>
    <property type="match status" value="1"/>
</dbReference>
<evidence type="ECO:0000256" key="2">
    <source>
        <dbReference type="ARBA" id="ARBA00023015"/>
    </source>
</evidence>
<dbReference type="InterPro" id="IPR039425">
    <property type="entry name" value="RNA_pol_sigma-70-like"/>
</dbReference>
<evidence type="ECO:0000256" key="1">
    <source>
        <dbReference type="ARBA" id="ARBA00010641"/>
    </source>
</evidence>
<accession>A0A2P1PUQ1</accession>
<dbReference type="InterPro" id="IPR036388">
    <property type="entry name" value="WH-like_DNA-bd_sf"/>
</dbReference>
<dbReference type="NCBIfam" id="TIGR02937">
    <property type="entry name" value="sigma70-ECF"/>
    <property type="match status" value="1"/>
</dbReference>
<dbReference type="Proteomes" id="UP000241074">
    <property type="component" value="Chromosome"/>
</dbReference>
<keyword evidence="9" id="KW-1185">Reference proteome</keyword>
<dbReference type="GO" id="GO:0016987">
    <property type="term" value="F:sigma factor activity"/>
    <property type="evidence" value="ECO:0007669"/>
    <property type="project" value="UniProtKB-KW"/>
</dbReference>
<evidence type="ECO:0000259" key="6">
    <source>
        <dbReference type="Pfam" id="PF04542"/>
    </source>
</evidence>
<reference evidence="8 9" key="1">
    <citation type="submission" date="2018-03" db="EMBL/GenBank/DDBJ databases">
        <title>Ahniella affigens gen. nov., sp. nov., a gammaproteobacterium isolated from sandy soil near a stream.</title>
        <authorList>
            <person name="Ko Y."/>
            <person name="Kim J.-H."/>
        </authorList>
    </citation>
    <scope>NUCLEOTIDE SEQUENCE [LARGE SCALE GENOMIC DNA]</scope>
    <source>
        <strain evidence="8 9">D13</strain>
    </source>
</reference>
<keyword evidence="3" id="KW-0731">Sigma factor</keyword>
<dbReference type="PANTHER" id="PTHR43133">
    <property type="entry name" value="RNA POLYMERASE ECF-TYPE SIGMA FACTO"/>
    <property type="match status" value="1"/>
</dbReference>
<dbReference type="SUPFAM" id="SSF88946">
    <property type="entry name" value="Sigma2 domain of RNA polymerase sigma factors"/>
    <property type="match status" value="1"/>
</dbReference>
<dbReference type="InterPro" id="IPR013324">
    <property type="entry name" value="RNA_pol_sigma_r3/r4-like"/>
</dbReference>
<evidence type="ECO:0000256" key="5">
    <source>
        <dbReference type="ARBA" id="ARBA00023163"/>
    </source>
</evidence>
<dbReference type="Gene3D" id="1.10.10.10">
    <property type="entry name" value="Winged helix-like DNA-binding domain superfamily/Winged helix DNA-binding domain"/>
    <property type="match status" value="1"/>
</dbReference>
<dbReference type="KEGG" id="xba:C7S18_15850"/>
<name>A0A2P1PUQ1_9GAMM</name>
<feature type="domain" description="RNA polymerase sigma factor 70 region 4 type 2" evidence="7">
    <location>
        <begin position="134"/>
        <end position="186"/>
    </location>
</feature>
<keyword evidence="5" id="KW-0804">Transcription</keyword>
<dbReference type="OrthoDB" id="9797134at2"/>
<dbReference type="GO" id="GO:0006352">
    <property type="term" value="P:DNA-templated transcription initiation"/>
    <property type="evidence" value="ECO:0007669"/>
    <property type="project" value="InterPro"/>
</dbReference>
<dbReference type="GO" id="GO:0003677">
    <property type="term" value="F:DNA binding"/>
    <property type="evidence" value="ECO:0007669"/>
    <property type="project" value="UniProtKB-KW"/>
</dbReference>
<reference evidence="8 9" key="2">
    <citation type="submission" date="2018-03" db="EMBL/GenBank/DDBJ databases">
        <authorList>
            <person name="Keele B.F."/>
        </authorList>
    </citation>
    <scope>NUCLEOTIDE SEQUENCE [LARGE SCALE GENOMIC DNA]</scope>
    <source>
        <strain evidence="8 9">D13</strain>
    </source>
</reference>
<dbReference type="Gene3D" id="1.10.1740.10">
    <property type="match status" value="1"/>
</dbReference>
<dbReference type="AlphaFoldDB" id="A0A2P1PUQ1"/>
<evidence type="ECO:0000256" key="4">
    <source>
        <dbReference type="ARBA" id="ARBA00023125"/>
    </source>
</evidence>
<organism evidence="8 9">
    <name type="scientific">Ahniella affigens</name>
    <dbReference type="NCBI Taxonomy" id="2021234"/>
    <lineage>
        <taxon>Bacteria</taxon>
        <taxon>Pseudomonadati</taxon>
        <taxon>Pseudomonadota</taxon>
        <taxon>Gammaproteobacteria</taxon>
        <taxon>Lysobacterales</taxon>
        <taxon>Rhodanobacteraceae</taxon>
        <taxon>Ahniella</taxon>
    </lineage>
</organism>
<dbReference type="PANTHER" id="PTHR43133:SF8">
    <property type="entry name" value="RNA POLYMERASE SIGMA FACTOR HI_1459-RELATED"/>
    <property type="match status" value="1"/>
</dbReference>
<proteinExistence type="inferred from homology"/>
<evidence type="ECO:0000259" key="7">
    <source>
        <dbReference type="Pfam" id="PF08281"/>
    </source>
</evidence>
<dbReference type="InterPro" id="IPR013325">
    <property type="entry name" value="RNA_pol_sigma_r2"/>
</dbReference>
<feature type="domain" description="RNA polymerase sigma-70 region 2" evidence="6">
    <location>
        <begin position="40"/>
        <end position="104"/>
    </location>
</feature>
<dbReference type="InterPro" id="IPR013249">
    <property type="entry name" value="RNA_pol_sigma70_r4_t2"/>
</dbReference>
<evidence type="ECO:0000313" key="9">
    <source>
        <dbReference type="Proteomes" id="UP000241074"/>
    </source>
</evidence>
<sequence>MLVRLWGSQSPENLMSFPSLHSRSHSLSQHALSHDPATLAQLYGALVYKAAYRVLGDAALAEDVQQDVFLRLIESPQYDVDSWPAYLTAASTRAAIDVLRRQQRWWRLLPIWRAQAPVAASSAEQVGLEQERARRLRSALARLSRREAQCFGLRYLQGLEIADIARALRLSENSVSVSLHRARRRLEADIAQVSQEDRS</sequence>
<dbReference type="EMBL" id="CP027860">
    <property type="protein sequence ID" value="AVP98569.1"/>
    <property type="molecule type" value="Genomic_DNA"/>
</dbReference>
<evidence type="ECO:0000256" key="3">
    <source>
        <dbReference type="ARBA" id="ARBA00023082"/>
    </source>
</evidence>
<dbReference type="SUPFAM" id="SSF88659">
    <property type="entry name" value="Sigma3 and sigma4 domains of RNA polymerase sigma factors"/>
    <property type="match status" value="1"/>
</dbReference>
<gene>
    <name evidence="8" type="ORF">C7S18_15850</name>
</gene>
<keyword evidence="4" id="KW-0238">DNA-binding</keyword>
<protein>
    <recommendedName>
        <fullName evidence="10">Sigma-70 family RNA polymerase sigma factor</fullName>
    </recommendedName>
</protein>
<dbReference type="Pfam" id="PF08281">
    <property type="entry name" value="Sigma70_r4_2"/>
    <property type="match status" value="1"/>
</dbReference>